<evidence type="ECO:0000313" key="1">
    <source>
        <dbReference type="EMBL" id="CEQ02561.1"/>
    </source>
</evidence>
<proteinExistence type="predicted"/>
<accession>A0A0C7G470</accession>
<dbReference type="Proteomes" id="UP000049127">
    <property type="component" value="Unassembled WGS sequence"/>
</dbReference>
<dbReference type="Pfam" id="PF09855">
    <property type="entry name" value="Zn_ribbon_13"/>
    <property type="match status" value="1"/>
</dbReference>
<dbReference type="RefSeq" id="WP_055341273.1">
    <property type="nucleotide sequence ID" value="NZ_CDNI01000003.1"/>
</dbReference>
<sequence>MSKGYVCSKCKNLEYETNEICATGSRLSKIFDVQNRKFTAITCKRCKYTEFYKVPSNKIDDIFDFIIG</sequence>
<dbReference type="OrthoDB" id="6293663at2"/>
<reference evidence="2" key="1">
    <citation type="submission" date="2015-01" db="EMBL/GenBank/DDBJ databases">
        <authorList>
            <person name="Aslett M.A."/>
            <person name="De Silva N."/>
        </authorList>
    </citation>
    <scope>NUCLEOTIDE SEQUENCE [LARGE SCALE GENOMIC DNA]</scope>
    <source>
        <strain evidence="2">R28058</strain>
    </source>
</reference>
<gene>
    <name evidence="1" type="ORF">R28058_02941</name>
</gene>
<name>A0A0C7G470_PARSO</name>
<dbReference type="InterPro" id="IPR018652">
    <property type="entry name" value="DUF2082_NA-bd_Znr"/>
</dbReference>
<dbReference type="EMBL" id="CEKZ01000003">
    <property type="protein sequence ID" value="CEQ02561.1"/>
    <property type="molecule type" value="Genomic_DNA"/>
</dbReference>
<organism evidence="1 2">
    <name type="scientific">Paraclostridium sordellii</name>
    <name type="common">Clostridium sordellii</name>
    <dbReference type="NCBI Taxonomy" id="1505"/>
    <lineage>
        <taxon>Bacteria</taxon>
        <taxon>Bacillati</taxon>
        <taxon>Bacillota</taxon>
        <taxon>Clostridia</taxon>
        <taxon>Peptostreptococcales</taxon>
        <taxon>Peptostreptococcaceae</taxon>
        <taxon>Paraclostridium</taxon>
    </lineage>
</organism>
<protein>
    <submittedName>
        <fullName evidence="1">Zn-ribbon nucleic-acid-binding protein</fullName>
    </submittedName>
</protein>
<dbReference type="AlphaFoldDB" id="A0A0C7G470"/>
<evidence type="ECO:0000313" key="2">
    <source>
        <dbReference type="Proteomes" id="UP000049127"/>
    </source>
</evidence>